<protein>
    <submittedName>
        <fullName evidence="1">Acyltransferase</fullName>
    </submittedName>
</protein>
<dbReference type="GO" id="GO:0016746">
    <property type="term" value="F:acyltransferase activity"/>
    <property type="evidence" value="ECO:0007669"/>
    <property type="project" value="UniProtKB-KW"/>
</dbReference>
<evidence type="ECO:0000313" key="1">
    <source>
        <dbReference type="EMBL" id="RRH88052.1"/>
    </source>
</evidence>
<name>A0A3P3EQK3_9BURK</name>
<dbReference type="CDD" id="cd04647">
    <property type="entry name" value="LbH_MAT_like"/>
    <property type="match status" value="1"/>
</dbReference>
<dbReference type="EMBL" id="RQXU01000007">
    <property type="protein sequence ID" value="RRH88052.1"/>
    <property type="molecule type" value="Genomic_DNA"/>
</dbReference>
<dbReference type="InterPro" id="IPR011004">
    <property type="entry name" value="Trimer_LpxA-like_sf"/>
</dbReference>
<dbReference type="Pfam" id="PF14602">
    <property type="entry name" value="Hexapep_2"/>
    <property type="match status" value="1"/>
</dbReference>
<evidence type="ECO:0000313" key="2">
    <source>
        <dbReference type="Proteomes" id="UP000271590"/>
    </source>
</evidence>
<gene>
    <name evidence="1" type="ORF">EH244_14895</name>
</gene>
<dbReference type="AlphaFoldDB" id="A0A3P3EQK3"/>
<dbReference type="SUPFAM" id="SSF51161">
    <property type="entry name" value="Trimeric LpxA-like enzymes"/>
    <property type="match status" value="1"/>
</dbReference>
<sequence length="203" mass="22177">MNASLAKRCVWRVKRLVSLAWGTRMVGGWVSADGQWREHCRVSNSTAFFAPERMVIGDHVFIGHFSVIDATYGLSIGEGCQIGFFTGIFTHSSHAAIRLYGRAYVYAVEKKAYFTAPVVIGDYSFIGAHATLLPGTRIGRGSIVSAYSLVKGEHPDFAILSGNPAVVVGDTRTMDERLLTQHPELREHYESWVVAGASPAGKT</sequence>
<keyword evidence="1" id="KW-0012">Acyltransferase</keyword>
<dbReference type="InterPro" id="IPR051159">
    <property type="entry name" value="Hexapeptide_acetyltransf"/>
</dbReference>
<dbReference type="InterPro" id="IPR001451">
    <property type="entry name" value="Hexapep"/>
</dbReference>
<keyword evidence="1" id="KW-0808">Transferase</keyword>
<dbReference type="PANTHER" id="PTHR23416">
    <property type="entry name" value="SIALIC ACID SYNTHASE-RELATED"/>
    <property type="match status" value="1"/>
</dbReference>
<dbReference type="Proteomes" id="UP000271590">
    <property type="component" value="Unassembled WGS sequence"/>
</dbReference>
<reference evidence="1 2" key="1">
    <citation type="submission" date="2018-11" db="EMBL/GenBank/DDBJ databases">
        <title>The genome of Variovorax sp T529.</title>
        <authorList>
            <person name="Gao J."/>
        </authorList>
    </citation>
    <scope>NUCLEOTIDE SEQUENCE [LARGE SCALE GENOMIC DNA]</scope>
    <source>
        <strain evidence="1 2">T529</strain>
    </source>
</reference>
<dbReference type="PANTHER" id="PTHR23416:SF78">
    <property type="entry name" value="LIPOPOLYSACCHARIDE BIOSYNTHESIS O-ACETYL TRANSFERASE WBBJ-RELATED"/>
    <property type="match status" value="1"/>
</dbReference>
<proteinExistence type="predicted"/>
<accession>A0A3P3EQK3</accession>
<comment type="caution">
    <text evidence="1">The sequence shown here is derived from an EMBL/GenBank/DDBJ whole genome shotgun (WGS) entry which is preliminary data.</text>
</comment>
<dbReference type="Gene3D" id="2.160.10.10">
    <property type="entry name" value="Hexapeptide repeat proteins"/>
    <property type="match status" value="1"/>
</dbReference>
<dbReference type="Pfam" id="PF00132">
    <property type="entry name" value="Hexapep"/>
    <property type="match status" value="1"/>
</dbReference>
<organism evidence="1 2">
    <name type="scientific">Variovorax beijingensis</name>
    <dbReference type="NCBI Taxonomy" id="2496117"/>
    <lineage>
        <taxon>Bacteria</taxon>
        <taxon>Pseudomonadati</taxon>
        <taxon>Pseudomonadota</taxon>
        <taxon>Betaproteobacteria</taxon>
        <taxon>Burkholderiales</taxon>
        <taxon>Comamonadaceae</taxon>
        <taxon>Variovorax</taxon>
    </lineage>
</organism>